<keyword evidence="4" id="KW-1185">Reference proteome</keyword>
<proteinExistence type="predicted"/>
<evidence type="ECO:0000256" key="1">
    <source>
        <dbReference type="SAM" id="MobiDB-lite"/>
    </source>
</evidence>
<dbReference type="GO" id="GO:0016787">
    <property type="term" value="F:hydrolase activity"/>
    <property type="evidence" value="ECO:0007669"/>
    <property type="project" value="UniProtKB-KW"/>
</dbReference>
<evidence type="ECO:0000313" key="4">
    <source>
        <dbReference type="Proteomes" id="UP001243846"/>
    </source>
</evidence>
<evidence type="ECO:0000259" key="2">
    <source>
        <dbReference type="Pfam" id="PF00144"/>
    </source>
</evidence>
<comment type="caution">
    <text evidence="3">The sequence shown here is derived from an EMBL/GenBank/DDBJ whole genome shotgun (WGS) entry which is preliminary data.</text>
</comment>
<dbReference type="Gene3D" id="3.40.710.10">
    <property type="entry name" value="DD-peptidase/beta-lactamase superfamily"/>
    <property type="match status" value="1"/>
</dbReference>
<sequence length="373" mass="38559">MSKAAKSSAKGKRAAPAPPRPVTTALDAAIDRALAEKRIVGTVVIMAEDGVITYHRAAGFADREAGAAMQPATWFRYASVTKAFTTVAALRLIAQGRLSPDDPVAEWLPEFTPNLVDGSPAAITVGDLMAHMAGLDYGFNQRADGSYAAAGVSDGISEREISLAENLRRIASVPIDITPGKDWRYSMGTDVLGAVIEAVTDSALPFAMADLVTGPLALDAAFSLPSKHNLAAAYADALPEPRLMEGVTRVQGLLPEGQAFAFDPERITDLAAFPSGGGGMAGTAEAAITLLETLRTGPFLGPELRAAAATDRAHFGAEGHPLRGPGYGHAWAGRSTSTPSNRARACRKAAWHGAGSMAIAGSSIPSANAASSL</sequence>
<dbReference type="InterPro" id="IPR050789">
    <property type="entry name" value="Diverse_Enzym_Activities"/>
</dbReference>
<gene>
    <name evidence="3" type="ORF">QWZ10_13275</name>
</gene>
<dbReference type="PANTHER" id="PTHR43283">
    <property type="entry name" value="BETA-LACTAMASE-RELATED"/>
    <property type="match status" value="1"/>
</dbReference>
<dbReference type="EMBL" id="JAUFRC010000001">
    <property type="protein sequence ID" value="MDN3712479.1"/>
    <property type="molecule type" value="Genomic_DNA"/>
</dbReference>
<dbReference type="InterPro" id="IPR001466">
    <property type="entry name" value="Beta-lactam-related"/>
</dbReference>
<dbReference type="InterPro" id="IPR012338">
    <property type="entry name" value="Beta-lactam/transpept-like"/>
</dbReference>
<keyword evidence="3" id="KW-0378">Hydrolase</keyword>
<reference evidence="4" key="1">
    <citation type="journal article" date="2019" name="Int. J. Syst. Evol. Microbiol.">
        <title>The Global Catalogue of Microorganisms (GCM) 10K type strain sequencing project: providing services to taxonomists for standard genome sequencing and annotation.</title>
        <authorList>
            <consortium name="The Broad Institute Genomics Platform"/>
            <consortium name="The Broad Institute Genome Sequencing Center for Infectious Disease"/>
            <person name="Wu L."/>
            <person name="Ma J."/>
        </authorList>
    </citation>
    <scope>NUCLEOTIDE SEQUENCE [LARGE SCALE GENOMIC DNA]</scope>
    <source>
        <strain evidence="4">CECT 8482</strain>
    </source>
</reference>
<accession>A0ABT8DAX5</accession>
<organism evidence="3 4">
    <name type="scientific">Paracoccus cavernae</name>
    <dbReference type="NCBI Taxonomy" id="1571207"/>
    <lineage>
        <taxon>Bacteria</taxon>
        <taxon>Pseudomonadati</taxon>
        <taxon>Pseudomonadota</taxon>
        <taxon>Alphaproteobacteria</taxon>
        <taxon>Rhodobacterales</taxon>
        <taxon>Paracoccaceae</taxon>
        <taxon>Paracoccus</taxon>
    </lineage>
</organism>
<dbReference type="PANTHER" id="PTHR43283:SF3">
    <property type="entry name" value="BETA-LACTAMASE FAMILY PROTEIN (AFU_ORTHOLOGUE AFUA_5G07500)"/>
    <property type="match status" value="1"/>
</dbReference>
<dbReference type="Pfam" id="PF00144">
    <property type="entry name" value="Beta-lactamase"/>
    <property type="match status" value="1"/>
</dbReference>
<feature type="region of interest" description="Disordered" evidence="1">
    <location>
        <begin position="1"/>
        <end position="22"/>
    </location>
</feature>
<dbReference type="EC" id="3.1.1.103" evidence="3"/>
<protein>
    <submittedName>
        <fullName evidence="3">Serine hydrolase domain-containing protein</fullName>
        <ecNumber evidence="3">3.1.1.103</ecNumber>
    </submittedName>
</protein>
<dbReference type="Proteomes" id="UP001243846">
    <property type="component" value="Unassembled WGS sequence"/>
</dbReference>
<name>A0ABT8DAX5_9RHOB</name>
<dbReference type="SUPFAM" id="SSF56601">
    <property type="entry name" value="beta-lactamase/transpeptidase-like"/>
    <property type="match status" value="1"/>
</dbReference>
<feature type="domain" description="Beta-lactamase-related" evidence="2">
    <location>
        <begin position="26"/>
        <end position="348"/>
    </location>
</feature>
<evidence type="ECO:0000313" key="3">
    <source>
        <dbReference type="EMBL" id="MDN3712479.1"/>
    </source>
</evidence>